<accession>A0A7K8PMW3</accession>
<evidence type="ECO:0000256" key="4">
    <source>
        <dbReference type="ARBA" id="ARBA00022638"/>
    </source>
</evidence>
<evidence type="ECO:0000256" key="6">
    <source>
        <dbReference type="SAM" id="SignalP"/>
    </source>
</evidence>
<evidence type="ECO:0000313" key="9">
    <source>
        <dbReference type="Proteomes" id="UP000525205"/>
    </source>
</evidence>
<dbReference type="Proteomes" id="UP000525205">
    <property type="component" value="Unassembled WGS sequence"/>
</dbReference>
<feature type="chain" id="PRO_5029900118" description="lysozyme" evidence="6">
    <location>
        <begin position="18"/>
        <end position="159"/>
    </location>
</feature>
<keyword evidence="3" id="KW-0964">Secreted</keyword>
<dbReference type="InterPro" id="IPR023346">
    <property type="entry name" value="Lysozyme-like_dom_sf"/>
</dbReference>
<dbReference type="EMBL" id="VWPP01000358">
    <property type="protein sequence ID" value="NXE80268.1"/>
    <property type="molecule type" value="Genomic_DNA"/>
</dbReference>
<dbReference type="GO" id="GO:0005576">
    <property type="term" value="C:extracellular region"/>
    <property type="evidence" value="ECO:0007669"/>
    <property type="project" value="UniProtKB-SubCell"/>
</dbReference>
<dbReference type="GO" id="GO:0031640">
    <property type="term" value="P:killing of cells of another organism"/>
    <property type="evidence" value="ECO:0007669"/>
    <property type="project" value="UniProtKB-KW"/>
</dbReference>
<protein>
    <recommendedName>
        <fullName evidence="2">lysozyme</fullName>
        <ecNumber evidence="2">3.2.1.17</ecNumber>
    </recommendedName>
</protein>
<evidence type="ECO:0000313" key="8">
    <source>
        <dbReference type="EMBL" id="NXE80268.1"/>
    </source>
</evidence>
<evidence type="ECO:0000256" key="5">
    <source>
        <dbReference type="ARBA" id="ARBA00023157"/>
    </source>
</evidence>
<keyword evidence="5" id="KW-1015">Disulfide bond</keyword>
<dbReference type="PROSITE" id="PS00128">
    <property type="entry name" value="GLYCOSYL_HYDROL_F22_1"/>
    <property type="match status" value="1"/>
</dbReference>
<sequence>MGCPLLLLALLTVVTKAKVLSQCELAHLLQEEGLGGYGGYSLANCEFQSPVSPQPFLPGCHHPQRWQLWHSRSAFCPCPGLCMAFYESTFNTAAQSIEADGSADYGISQISSQHWCTDDRSPSDNRCGMSCRDLLSSNITDDIICAKIIVRNPQGRDAW</sequence>
<evidence type="ECO:0000259" key="7">
    <source>
        <dbReference type="PROSITE" id="PS00128"/>
    </source>
</evidence>
<feature type="non-terminal residue" evidence="8">
    <location>
        <position position="159"/>
    </location>
</feature>
<dbReference type="EC" id="3.2.1.17" evidence="2"/>
<keyword evidence="4" id="KW-0929">Antimicrobial</keyword>
<evidence type="ECO:0000256" key="1">
    <source>
        <dbReference type="ARBA" id="ARBA00004613"/>
    </source>
</evidence>
<dbReference type="SMART" id="SM00263">
    <property type="entry name" value="LYZ1"/>
    <property type="match status" value="1"/>
</dbReference>
<dbReference type="AlphaFoldDB" id="A0A7K8PMW3"/>
<feature type="non-terminal residue" evidence="8">
    <location>
        <position position="1"/>
    </location>
</feature>
<keyword evidence="9" id="KW-1185">Reference proteome</keyword>
<dbReference type="GO" id="GO:0003796">
    <property type="term" value="F:lysozyme activity"/>
    <property type="evidence" value="ECO:0007669"/>
    <property type="project" value="UniProtKB-EC"/>
</dbReference>
<dbReference type="InterPro" id="IPR001916">
    <property type="entry name" value="Glyco_hydro_22"/>
</dbReference>
<dbReference type="Pfam" id="PF00062">
    <property type="entry name" value="Lys"/>
    <property type="match status" value="1"/>
</dbReference>
<organism evidence="8 9">
    <name type="scientific">Cochlearius cochlearius</name>
    <name type="common">Boat-billed heron</name>
    <dbReference type="NCBI Taxonomy" id="110676"/>
    <lineage>
        <taxon>Eukaryota</taxon>
        <taxon>Metazoa</taxon>
        <taxon>Chordata</taxon>
        <taxon>Craniata</taxon>
        <taxon>Vertebrata</taxon>
        <taxon>Euteleostomi</taxon>
        <taxon>Archelosauria</taxon>
        <taxon>Archosauria</taxon>
        <taxon>Dinosauria</taxon>
        <taxon>Saurischia</taxon>
        <taxon>Theropoda</taxon>
        <taxon>Coelurosauria</taxon>
        <taxon>Aves</taxon>
        <taxon>Neognathae</taxon>
        <taxon>Neoaves</taxon>
        <taxon>Aequornithes</taxon>
        <taxon>Pelecaniformes</taxon>
        <taxon>Ardeidae</taxon>
        <taxon>Cochlearius</taxon>
    </lineage>
</organism>
<keyword evidence="6" id="KW-0732">Signal</keyword>
<keyword evidence="4" id="KW-0081">Bacteriolytic enzyme</keyword>
<proteinExistence type="predicted"/>
<gene>
    <name evidence="8" type="primary">Lyz</name>
    <name evidence="8" type="ORF">COCCOC_R14923</name>
</gene>
<dbReference type="Gene3D" id="1.10.530.10">
    <property type="match status" value="1"/>
</dbReference>
<dbReference type="SUPFAM" id="SSF53955">
    <property type="entry name" value="Lysozyme-like"/>
    <property type="match status" value="1"/>
</dbReference>
<dbReference type="InterPro" id="IPR019799">
    <property type="entry name" value="Glyco_hydro_22_CS"/>
</dbReference>
<evidence type="ECO:0000256" key="2">
    <source>
        <dbReference type="ARBA" id="ARBA00012732"/>
    </source>
</evidence>
<feature type="domain" description="Glycosyl hydrolases family 22 (GH22)" evidence="7">
    <location>
        <begin position="127"/>
        <end position="145"/>
    </location>
</feature>
<dbReference type="PANTHER" id="PTHR11407:SF63">
    <property type="entry name" value="LYSOZYME C"/>
    <property type="match status" value="1"/>
</dbReference>
<dbReference type="PANTHER" id="PTHR11407">
    <property type="entry name" value="LYSOZYME C"/>
    <property type="match status" value="1"/>
</dbReference>
<name>A0A7K8PMW3_COCCO</name>
<comment type="subcellular location">
    <subcellularLocation>
        <location evidence="1">Secreted</location>
    </subcellularLocation>
</comment>
<evidence type="ECO:0000256" key="3">
    <source>
        <dbReference type="ARBA" id="ARBA00022525"/>
    </source>
</evidence>
<feature type="signal peptide" evidence="6">
    <location>
        <begin position="1"/>
        <end position="17"/>
    </location>
</feature>
<comment type="caution">
    <text evidence="8">The sequence shown here is derived from an EMBL/GenBank/DDBJ whole genome shotgun (WGS) entry which is preliminary data.</text>
</comment>
<dbReference type="PROSITE" id="PS51348">
    <property type="entry name" value="GLYCOSYL_HYDROL_F22_2"/>
    <property type="match status" value="1"/>
</dbReference>
<reference evidence="8 9" key="1">
    <citation type="submission" date="2019-09" db="EMBL/GenBank/DDBJ databases">
        <title>Bird 10,000 Genomes (B10K) Project - Family phase.</title>
        <authorList>
            <person name="Zhang G."/>
        </authorList>
    </citation>
    <scope>NUCLEOTIDE SEQUENCE [LARGE SCALE GENOMIC DNA]</scope>
    <source>
        <strain evidence="8">B10K-CU-031-03</strain>
        <tissue evidence="8">Muscle</tissue>
    </source>
</reference>
<dbReference type="GO" id="GO:0042742">
    <property type="term" value="P:defense response to bacterium"/>
    <property type="evidence" value="ECO:0007669"/>
    <property type="project" value="UniProtKB-KW"/>
</dbReference>